<dbReference type="Proteomes" id="UP000249458">
    <property type="component" value="Unassembled WGS sequence"/>
</dbReference>
<dbReference type="Gene3D" id="1.20.1420.30">
    <property type="entry name" value="NCX, central ion-binding region"/>
    <property type="match status" value="1"/>
</dbReference>
<name>A0A364LMV4_9GAMM</name>
<evidence type="ECO:0000256" key="1">
    <source>
        <dbReference type="ARBA" id="ARBA00004141"/>
    </source>
</evidence>
<feature type="transmembrane region" description="Helical" evidence="5">
    <location>
        <begin position="268"/>
        <end position="287"/>
    </location>
</feature>
<evidence type="ECO:0000256" key="2">
    <source>
        <dbReference type="ARBA" id="ARBA00022692"/>
    </source>
</evidence>
<dbReference type="InterPro" id="IPR004481">
    <property type="entry name" value="K/Na/Ca-exchanger"/>
</dbReference>
<dbReference type="RefSeq" id="WP_112218535.1">
    <property type="nucleotide sequence ID" value="NZ_MVJN01000002.1"/>
</dbReference>
<evidence type="ECO:0000313" key="8">
    <source>
        <dbReference type="Proteomes" id="UP000249458"/>
    </source>
</evidence>
<accession>A0A364LMV4</accession>
<feature type="transmembrane region" description="Helical" evidence="5">
    <location>
        <begin position="206"/>
        <end position="229"/>
    </location>
</feature>
<dbReference type="InterPro" id="IPR044880">
    <property type="entry name" value="NCX_ion-bd_dom_sf"/>
</dbReference>
<feature type="domain" description="Sodium/calcium exchanger membrane region" evidence="6">
    <location>
        <begin position="3"/>
        <end position="143"/>
    </location>
</feature>
<evidence type="ECO:0000313" key="7">
    <source>
        <dbReference type="EMBL" id="RAP37986.1"/>
    </source>
</evidence>
<proteinExistence type="predicted"/>
<dbReference type="PANTHER" id="PTHR10846:SF8">
    <property type="entry name" value="INNER MEMBRANE PROTEIN YRBG"/>
    <property type="match status" value="1"/>
</dbReference>
<evidence type="ECO:0000256" key="3">
    <source>
        <dbReference type="ARBA" id="ARBA00022989"/>
    </source>
</evidence>
<keyword evidence="4 5" id="KW-0472">Membrane</keyword>
<feature type="domain" description="Sodium/calcium exchanger membrane region" evidence="6">
    <location>
        <begin position="172"/>
        <end position="312"/>
    </location>
</feature>
<evidence type="ECO:0000256" key="5">
    <source>
        <dbReference type="SAM" id="Phobius"/>
    </source>
</evidence>
<evidence type="ECO:0000256" key="4">
    <source>
        <dbReference type="ARBA" id="ARBA00023136"/>
    </source>
</evidence>
<evidence type="ECO:0000259" key="6">
    <source>
        <dbReference type="Pfam" id="PF01699"/>
    </source>
</evidence>
<protein>
    <submittedName>
        <fullName evidence="7">Sodium:calcium antiporter</fullName>
    </submittedName>
</protein>
<dbReference type="PANTHER" id="PTHR10846">
    <property type="entry name" value="SODIUM/POTASSIUM/CALCIUM EXCHANGER"/>
    <property type="match status" value="1"/>
</dbReference>
<dbReference type="EMBL" id="MVJN01000002">
    <property type="protein sequence ID" value="RAP37986.1"/>
    <property type="molecule type" value="Genomic_DNA"/>
</dbReference>
<organism evidence="7 8">
    <name type="scientific">Legionella quinlivanii</name>
    <dbReference type="NCBI Taxonomy" id="45073"/>
    <lineage>
        <taxon>Bacteria</taxon>
        <taxon>Pseudomonadati</taxon>
        <taxon>Pseudomonadota</taxon>
        <taxon>Gammaproteobacteria</taxon>
        <taxon>Legionellales</taxon>
        <taxon>Legionellaceae</taxon>
        <taxon>Legionella</taxon>
    </lineage>
</organism>
<dbReference type="GO" id="GO:0006874">
    <property type="term" value="P:intracellular calcium ion homeostasis"/>
    <property type="evidence" value="ECO:0007669"/>
    <property type="project" value="TreeGrafter"/>
</dbReference>
<comment type="caution">
    <text evidence="7">The sequence shown here is derived from an EMBL/GenBank/DDBJ whole genome shotgun (WGS) entry which is preliminary data.</text>
</comment>
<reference evidence="7 8" key="1">
    <citation type="submission" date="2017-02" db="EMBL/GenBank/DDBJ databases">
        <title>Legionella quilivanii strain from human: case report and whole genome sequencing analysis.</title>
        <authorList>
            <person name="Lalancette C."/>
            <person name="Leduc J.-M."/>
            <person name="Levesque S."/>
            <person name="Fournier E."/>
            <person name="Saoud J."/>
            <person name="Faucher S.P."/>
            <person name="Bernard K."/>
            <person name="Martineau C."/>
            <person name="Longtin J."/>
        </authorList>
    </citation>
    <scope>NUCLEOTIDE SEQUENCE [LARGE SCALE GENOMIC DNA]</scope>
    <source>
        <strain evidence="7 8">ID143958</strain>
    </source>
</reference>
<gene>
    <name evidence="7" type="ORF">B1207_03080</name>
</gene>
<dbReference type="InterPro" id="IPR004837">
    <property type="entry name" value="NaCa_Exmemb"/>
</dbReference>
<feature type="transmembrane region" description="Helical" evidence="5">
    <location>
        <begin position="173"/>
        <end position="191"/>
    </location>
</feature>
<dbReference type="GO" id="GO:0008273">
    <property type="term" value="F:calcium, potassium:sodium antiporter activity"/>
    <property type="evidence" value="ECO:0007669"/>
    <property type="project" value="TreeGrafter"/>
</dbReference>
<feature type="transmembrane region" description="Helical" evidence="5">
    <location>
        <begin position="299"/>
        <end position="318"/>
    </location>
</feature>
<feature type="transmembrane region" description="Helical" evidence="5">
    <location>
        <begin position="125"/>
        <end position="144"/>
    </location>
</feature>
<keyword evidence="3 5" id="KW-1133">Transmembrane helix</keyword>
<sequence length="319" mass="34887">MYHFFLLLISFIALLWSANHLVVGASGIAHYYKLSPLWIGFSLVALGTSAPEIVIAVSASLDGYTDLAVGNAVGSNIANIGLVLGLIALLRPLNAQSSFLKREFPLLFIVMLFAYSLMLDGYLGILDSCLALIVCLIFTAYLIISARESSHQRHLTDEFWRARLRQQSLKHHIAMLVVGLIILPFSADLLITNCAQFAKDLGMSELLVGLSIVAIGSSLPELATSIVAASKGADDIAIGNILGSNLFNLLAVMIFPGIIHPSAISHAIIWRDMPVMLLTTLLLFWFNMRHKKKITRWHGGLLILIYCSYILSLVIAATR</sequence>
<keyword evidence="2 5" id="KW-0812">Transmembrane</keyword>
<dbReference type="GO" id="GO:0005886">
    <property type="term" value="C:plasma membrane"/>
    <property type="evidence" value="ECO:0007669"/>
    <property type="project" value="TreeGrafter"/>
</dbReference>
<feature type="transmembrane region" description="Helical" evidence="5">
    <location>
        <begin position="68"/>
        <end position="90"/>
    </location>
</feature>
<dbReference type="GO" id="GO:0005262">
    <property type="term" value="F:calcium channel activity"/>
    <property type="evidence" value="ECO:0007669"/>
    <property type="project" value="TreeGrafter"/>
</dbReference>
<dbReference type="NCBIfam" id="TIGR00367">
    <property type="entry name" value="calcium/sodium antiporter"/>
    <property type="match status" value="1"/>
</dbReference>
<dbReference type="Pfam" id="PF01699">
    <property type="entry name" value="Na_Ca_ex"/>
    <property type="match status" value="2"/>
</dbReference>
<feature type="transmembrane region" description="Helical" evidence="5">
    <location>
        <begin position="241"/>
        <end position="262"/>
    </location>
</feature>
<dbReference type="AlphaFoldDB" id="A0A364LMV4"/>
<comment type="subcellular location">
    <subcellularLocation>
        <location evidence="1">Membrane</location>
        <topology evidence="1">Multi-pass membrane protein</topology>
    </subcellularLocation>
</comment>